<feature type="compositionally biased region" description="Polar residues" evidence="1">
    <location>
        <begin position="906"/>
        <end position="920"/>
    </location>
</feature>
<feature type="compositionally biased region" description="Basic and acidic residues" evidence="1">
    <location>
        <begin position="570"/>
        <end position="590"/>
    </location>
</feature>
<feature type="compositionally biased region" description="Low complexity" evidence="1">
    <location>
        <begin position="145"/>
        <end position="162"/>
    </location>
</feature>
<protein>
    <submittedName>
        <fullName evidence="2">Uncharacterized protein</fullName>
    </submittedName>
</protein>
<dbReference type="AlphaFoldDB" id="A0AAD5WR78"/>
<feature type="region of interest" description="Disordered" evidence="1">
    <location>
        <begin position="547"/>
        <end position="590"/>
    </location>
</feature>
<proteinExistence type="predicted"/>
<feature type="compositionally biased region" description="Low complexity" evidence="1">
    <location>
        <begin position="1"/>
        <end position="34"/>
    </location>
</feature>
<name>A0AAD5WR78_9PEZI</name>
<keyword evidence="3" id="KW-1185">Reference proteome</keyword>
<feature type="region of interest" description="Disordered" evidence="1">
    <location>
        <begin position="508"/>
        <end position="527"/>
    </location>
</feature>
<reference evidence="2" key="1">
    <citation type="submission" date="2022-07" db="EMBL/GenBank/DDBJ databases">
        <title>Draft genome sequence of Zalerion maritima ATCC 34329, a (micro)plastics degrading marine fungus.</title>
        <authorList>
            <person name="Paco A."/>
            <person name="Goncalves M.F.M."/>
            <person name="Rocha-Santos T.A.P."/>
            <person name="Alves A."/>
        </authorList>
    </citation>
    <scope>NUCLEOTIDE SEQUENCE</scope>
    <source>
        <strain evidence="2">ATCC 34329</strain>
    </source>
</reference>
<feature type="region of interest" description="Disordered" evidence="1">
    <location>
        <begin position="1"/>
        <end position="326"/>
    </location>
</feature>
<evidence type="ECO:0000313" key="3">
    <source>
        <dbReference type="Proteomes" id="UP001201980"/>
    </source>
</evidence>
<evidence type="ECO:0000313" key="2">
    <source>
        <dbReference type="EMBL" id="KAJ2901434.1"/>
    </source>
</evidence>
<feature type="compositionally biased region" description="Low complexity" evidence="1">
    <location>
        <begin position="880"/>
        <end position="905"/>
    </location>
</feature>
<feature type="compositionally biased region" description="Basic and acidic residues" evidence="1">
    <location>
        <begin position="806"/>
        <end position="828"/>
    </location>
</feature>
<organism evidence="2 3">
    <name type="scientific">Zalerion maritima</name>
    <dbReference type="NCBI Taxonomy" id="339359"/>
    <lineage>
        <taxon>Eukaryota</taxon>
        <taxon>Fungi</taxon>
        <taxon>Dikarya</taxon>
        <taxon>Ascomycota</taxon>
        <taxon>Pezizomycotina</taxon>
        <taxon>Sordariomycetes</taxon>
        <taxon>Lulworthiomycetidae</taxon>
        <taxon>Lulworthiales</taxon>
        <taxon>Lulworthiaceae</taxon>
        <taxon>Zalerion</taxon>
    </lineage>
</organism>
<feature type="compositionally biased region" description="Acidic residues" evidence="1">
    <location>
        <begin position="829"/>
        <end position="843"/>
    </location>
</feature>
<dbReference type="EMBL" id="JAKWBI020000152">
    <property type="protein sequence ID" value="KAJ2901434.1"/>
    <property type="molecule type" value="Genomic_DNA"/>
</dbReference>
<accession>A0AAD5WR78</accession>
<comment type="caution">
    <text evidence="2">The sequence shown here is derived from an EMBL/GenBank/DDBJ whole genome shotgun (WGS) entry which is preliminary data.</text>
</comment>
<gene>
    <name evidence="2" type="ORF">MKZ38_001864</name>
</gene>
<feature type="compositionally biased region" description="Basic and acidic residues" evidence="1">
    <location>
        <begin position="780"/>
        <end position="797"/>
    </location>
</feature>
<evidence type="ECO:0000256" key="1">
    <source>
        <dbReference type="SAM" id="MobiDB-lite"/>
    </source>
</evidence>
<dbReference type="Proteomes" id="UP001201980">
    <property type="component" value="Unassembled WGS sequence"/>
</dbReference>
<feature type="compositionally biased region" description="Low complexity" evidence="1">
    <location>
        <begin position="221"/>
        <end position="230"/>
    </location>
</feature>
<sequence length="951" mass="104116">MIGEYSKSPTPSSSASPEAMGSSSGSTPSSLRGGIPADNLPPPGKTTPVVGKIGHPHQDGIGISVTEGPSSPVTELRRKEGYRIAGRGGVLMGKSEHRGSHQVPSTGTKPNGEWTQHGAHQNEMGQALSWVGGKDHGDARTVRNQQPGGSQTISPPSSPQTQDYASTDEAGHQNKTYQSPSPNQRTAYEAEKKPDFPPRNPAFSGSRPPHGPSPLKKQVRRSATSSTSSERSSDANNEQGLVKLSSAAGVDHSQNDKETKALTATTFHPAGSLDRPPQDTEISPAPRFKIPISSFAEKRDFATAVSSEEYERTSSAKKARLAPPTAETSSWQGLAKAAMLKQQNGEQHNSGIPRKDETYRSLGHRSKEEMVAPQHGGFTANVPENVAPHEFGDEEFRHLRQSYTRFRNKVDAAFRNNQQDVDSMKEQITVLTSRMNQANVIPARPPQMAIPKAPVVRLPGGTSPDHYTDQDVLNFLHMANFSREKDLAILTHLTNSERIRQFSIAAEDTEEVKKSKGKKTADNTPETQHVRHSLFFLVGGGLLRGPFHPVSRSAEDDESEEENDGDATNEEGRASGKAKRQDGEDPQKESQLEEILLKAPVCWLRNQIRGSDSQDTPPNHPPYVVHLGQVFSRTEKTEGCLNKVESTMYDVFIGLTPGKPLWMAYRIFDTDPSGVIQKSRTTATAANVAKGVGVIAPLPKVINMHLCDIADWQDAAEPVLRKVRMKGETRFNYKAADPEHKSYKRLVMIRAEAAKFTKTINQEWGGKGAGKRPGKGPGKGNDKQTAEKKVAPDRDLKGNLLGKKWKGSEGKDAEAGKKRPTDEGSKGDELEDDRDAQQDDAETVEPLLETLAPAQAENTEPQQARVGNSQAQQAHTVETQAQKQLQPRPAQPQQTRPQQDQAQQRVNNQKGEPRTAQPQQARDHQQEQLQKNQPPKAERQQSNITKFFAPC</sequence>
<feature type="compositionally biased region" description="Polar residues" evidence="1">
    <location>
        <begin position="856"/>
        <end position="879"/>
    </location>
</feature>
<feature type="region of interest" description="Disordered" evidence="1">
    <location>
        <begin position="762"/>
        <end position="951"/>
    </location>
</feature>
<feature type="compositionally biased region" description="Polar residues" evidence="1">
    <location>
        <begin position="173"/>
        <end position="186"/>
    </location>
</feature>
<feature type="compositionally biased region" description="Acidic residues" evidence="1">
    <location>
        <begin position="555"/>
        <end position="569"/>
    </location>
</feature>